<comment type="caution">
    <text evidence="1">The sequence shown here is derived from an EMBL/GenBank/DDBJ whole genome shotgun (WGS) entry which is preliminary data.</text>
</comment>
<feature type="non-terminal residue" evidence="1">
    <location>
        <position position="73"/>
    </location>
</feature>
<accession>A0AAV5WJH3</accession>
<gene>
    <name evidence="1" type="ORF">PFISCL1PPCAC_22166</name>
</gene>
<name>A0AAV5WJH3_9BILA</name>
<dbReference type="EMBL" id="BTSY01000005">
    <property type="protein sequence ID" value="GMT30869.1"/>
    <property type="molecule type" value="Genomic_DNA"/>
</dbReference>
<evidence type="ECO:0008006" key="3">
    <source>
        <dbReference type="Google" id="ProtNLM"/>
    </source>
</evidence>
<proteinExistence type="predicted"/>
<organism evidence="1 2">
    <name type="scientific">Pristionchus fissidentatus</name>
    <dbReference type="NCBI Taxonomy" id="1538716"/>
    <lineage>
        <taxon>Eukaryota</taxon>
        <taxon>Metazoa</taxon>
        <taxon>Ecdysozoa</taxon>
        <taxon>Nematoda</taxon>
        <taxon>Chromadorea</taxon>
        <taxon>Rhabditida</taxon>
        <taxon>Rhabditina</taxon>
        <taxon>Diplogasteromorpha</taxon>
        <taxon>Diplogasteroidea</taxon>
        <taxon>Neodiplogasteridae</taxon>
        <taxon>Pristionchus</taxon>
    </lineage>
</organism>
<evidence type="ECO:0000313" key="1">
    <source>
        <dbReference type="EMBL" id="GMT30869.1"/>
    </source>
</evidence>
<dbReference type="AlphaFoldDB" id="A0AAV5WJH3"/>
<feature type="non-terminal residue" evidence="1">
    <location>
        <position position="1"/>
    </location>
</feature>
<sequence>QLCLKTQRSAQQSRNALRLTTIENALVGSLSLQSRTNNKHILIATNGADRIMRRCWRPTKYGTRWRAFGSSQE</sequence>
<reference evidence="1" key="1">
    <citation type="submission" date="2023-10" db="EMBL/GenBank/DDBJ databases">
        <title>Genome assembly of Pristionchus species.</title>
        <authorList>
            <person name="Yoshida K."/>
            <person name="Sommer R.J."/>
        </authorList>
    </citation>
    <scope>NUCLEOTIDE SEQUENCE</scope>
    <source>
        <strain evidence="1">RS5133</strain>
    </source>
</reference>
<keyword evidence="2" id="KW-1185">Reference proteome</keyword>
<protein>
    <recommendedName>
        <fullName evidence="3">Ribosomal protein</fullName>
    </recommendedName>
</protein>
<dbReference type="Proteomes" id="UP001432322">
    <property type="component" value="Unassembled WGS sequence"/>
</dbReference>
<evidence type="ECO:0000313" key="2">
    <source>
        <dbReference type="Proteomes" id="UP001432322"/>
    </source>
</evidence>